<dbReference type="InterPro" id="IPR027417">
    <property type="entry name" value="P-loop_NTPase"/>
</dbReference>
<dbReference type="OrthoDB" id="626167at2759"/>
<name>A0A2K0T344_9HYPO</name>
<dbReference type="InterPro" id="IPR011990">
    <property type="entry name" value="TPR-like_helical_dom_sf"/>
</dbReference>
<dbReference type="InterPro" id="IPR053137">
    <property type="entry name" value="NLR-like"/>
</dbReference>
<dbReference type="PANTHER" id="PTHR46082">
    <property type="entry name" value="ATP/GTP-BINDING PROTEIN-RELATED"/>
    <property type="match status" value="1"/>
</dbReference>
<sequence>MSEEQADSMEIDDPSIQDTIPDCEHIVDWQDVISDTQQSSGTDSFLQEVIRSGAFHNKESTEPSRISTAQAKAEAALDAKEQAEIAMLTNKKSKRSLVKSDQTRLNFLQQSVAKRAEERAAREVKAREAEERARASIGLPRNEHFVCPEDLFGRIAKQSSEPASCVALVGLGGMGKSQLALEFAHRTAAESPEVWAFWIHAGTLEDIEEGFRRIAECIKLPAQNVPWDDLYQLVCDWLYDEQNGPWILILDGADDPSVFYKISDVTNVLRFKRRPIGSLYLLKSLRRNSSIIVTTRNKDLAGTLTRGHGSIIEVGPMPVVEATSLFRKILGPKFQPASDMNAAIHFVKGLGLNPLAITQAALYLDKYLPKATTLANYLKKLEENTVEKARLLNFDANSIFKTWEAAFDFIRSQRPSAANILSLMSYFDRRGIPKWLLVSDIRDNNNPRANSPSIMGRLELDDSEGDMNDDSTDTFDGDIDMLMNYCIIAANRTRDMFEMHALVQLAARASMSNTEAQKYCAQFIHRLAAEFPSNPLGYWSTCQELFAHVQAAAKYSPSDDALEDWAILLYDGGRYARLLGDYETAKHMSNKVSKAREMISEEEQTEREAIRLLENSSLTALILMDQGLYHEAEGQFTHVTDTFKRMEARWETARSNTLTSMNNLASVYRVQGRWKEAETLLTQVRYHRAELNKVGASALATLANLASTYRAQGRYVEATALQEVVLESCKTQLGEGHPQTLTNKSNLASLYRIQGELEKAEELQIQAMNGRDMKFGREHPDTLTSMNGLASIFRAQGRLWEAEELQVQVVELRRTKLGENHPNTMASMNNLALIFYEQGKGEKAIELQSLVVDMCKVKFGDSHPHTLTSINNLALIRKSQGQHQDAMRLMKSCSDNRQDILGPKHPYTISSMAALRRWIE</sequence>
<dbReference type="SUPFAM" id="SSF52540">
    <property type="entry name" value="P-loop containing nucleoside triphosphate hydrolases"/>
    <property type="match status" value="1"/>
</dbReference>
<dbReference type="Gene3D" id="1.25.40.10">
    <property type="entry name" value="Tetratricopeptide repeat domain"/>
    <property type="match status" value="2"/>
</dbReference>
<keyword evidence="1" id="KW-0175">Coiled coil</keyword>
<comment type="caution">
    <text evidence="3">The sequence shown here is derived from an EMBL/GenBank/DDBJ whole genome shotgun (WGS) entry which is preliminary data.</text>
</comment>
<evidence type="ECO:0000313" key="3">
    <source>
        <dbReference type="EMBL" id="PNP39926.1"/>
    </source>
</evidence>
<gene>
    <name evidence="3" type="ORF">TGAMA5MH_08192</name>
</gene>
<dbReference type="Gene3D" id="3.40.50.300">
    <property type="entry name" value="P-loop containing nucleotide triphosphate hydrolases"/>
    <property type="match status" value="1"/>
</dbReference>
<evidence type="ECO:0000313" key="4">
    <source>
        <dbReference type="Proteomes" id="UP000236546"/>
    </source>
</evidence>
<evidence type="ECO:0008006" key="5">
    <source>
        <dbReference type="Google" id="ProtNLM"/>
    </source>
</evidence>
<proteinExistence type="predicted"/>
<dbReference type="NCBIfam" id="NF040586">
    <property type="entry name" value="FxSxx_TPR"/>
    <property type="match status" value="1"/>
</dbReference>
<evidence type="ECO:0000256" key="1">
    <source>
        <dbReference type="SAM" id="Coils"/>
    </source>
</evidence>
<dbReference type="EMBL" id="MTYH01000074">
    <property type="protein sequence ID" value="PNP39926.1"/>
    <property type="molecule type" value="Genomic_DNA"/>
</dbReference>
<dbReference type="Pfam" id="PF13424">
    <property type="entry name" value="TPR_12"/>
    <property type="match status" value="3"/>
</dbReference>
<dbReference type="Proteomes" id="UP000236546">
    <property type="component" value="Unassembled WGS sequence"/>
</dbReference>
<accession>A0A2K0T344</accession>
<feature type="coiled-coil region" evidence="1">
    <location>
        <begin position="585"/>
        <end position="615"/>
    </location>
</feature>
<organism evidence="3 4">
    <name type="scientific">Trichoderma gamsii</name>
    <dbReference type="NCBI Taxonomy" id="398673"/>
    <lineage>
        <taxon>Eukaryota</taxon>
        <taxon>Fungi</taxon>
        <taxon>Dikarya</taxon>
        <taxon>Ascomycota</taxon>
        <taxon>Pezizomycotina</taxon>
        <taxon>Sordariomycetes</taxon>
        <taxon>Hypocreomycetidae</taxon>
        <taxon>Hypocreales</taxon>
        <taxon>Hypocreaceae</taxon>
        <taxon>Trichoderma</taxon>
    </lineage>
</organism>
<feature type="region of interest" description="Disordered" evidence="2">
    <location>
        <begin position="448"/>
        <end position="467"/>
    </location>
</feature>
<protein>
    <recommendedName>
        <fullName evidence="5">NB-ARC domain-containing protein</fullName>
    </recommendedName>
</protein>
<reference evidence="3 4" key="1">
    <citation type="submission" date="2017-02" db="EMBL/GenBank/DDBJ databases">
        <title>Genomes of Trichoderma spp. with biocontrol activity.</title>
        <authorList>
            <person name="Gardiner D."/>
            <person name="Kazan K."/>
            <person name="Vos C."/>
            <person name="Harvey P."/>
        </authorList>
    </citation>
    <scope>NUCLEOTIDE SEQUENCE [LARGE SCALE GENOMIC DNA]</scope>
    <source>
        <strain evidence="3 4">A5MH</strain>
    </source>
</reference>
<dbReference type="PANTHER" id="PTHR46082:SF6">
    <property type="entry name" value="AAA+ ATPASE DOMAIN-CONTAINING PROTEIN-RELATED"/>
    <property type="match status" value="1"/>
</dbReference>
<dbReference type="AlphaFoldDB" id="A0A2K0T344"/>
<dbReference type="SUPFAM" id="SSF48452">
    <property type="entry name" value="TPR-like"/>
    <property type="match status" value="2"/>
</dbReference>
<evidence type="ECO:0000256" key="2">
    <source>
        <dbReference type="SAM" id="MobiDB-lite"/>
    </source>
</evidence>